<gene>
    <name evidence="1" type="ORF">An14g04610</name>
</gene>
<dbReference type="GeneID" id="84593004"/>
<evidence type="ECO:0000313" key="1">
    <source>
        <dbReference type="RefSeq" id="XP_059602315.1"/>
    </source>
</evidence>
<reference evidence="1" key="1">
    <citation type="submission" date="2025-02" db="EMBL/GenBank/DDBJ databases">
        <authorList>
            <consortium name="NCBI Genome Project"/>
        </authorList>
    </citation>
    <scope>NUCLEOTIDE SEQUENCE</scope>
</reference>
<organism evidence="1">
    <name type="scientific">Aspergillus niger</name>
    <dbReference type="NCBI Taxonomy" id="5061"/>
    <lineage>
        <taxon>Eukaryota</taxon>
        <taxon>Fungi</taxon>
        <taxon>Dikarya</taxon>
        <taxon>Ascomycota</taxon>
        <taxon>Pezizomycotina</taxon>
        <taxon>Eurotiomycetes</taxon>
        <taxon>Eurotiomycetidae</taxon>
        <taxon>Eurotiales</taxon>
        <taxon>Aspergillaceae</taxon>
        <taxon>Aspergillus</taxon>
        <taxon>Aspergillus subgen. Circumdati</taxon>
    </lineage>
</organism>
<dbReference type="RefSeq" id="XP_059602315.1">
    <property type="nucleotide sequence ID" value="XM_059744246.1"/>
</dbReference>
<dbReference type="AlphaFoldDB" id="A0AAJ8DZY7"/>
<protein>
    <submittedName>
        <fullName evidence="1">Uncharacterized protein</fullName>
    </submittedName>
</protein>
<proteinExistence type="predicted"/>
<feature type="non-terminal residue" evidence="1">
    <location>
        <position position="1"/>
    </location>
</feature>
<dbReference type="VEuPathDB" id="FungiDB:An14g04610"/>
<dbReference type="KEGG" id="ang:An14g04610"/>
<accession>A0AAJ8DZY7</accession>
<name>A0AAJ8DZY7_ASPNG</name>
<sequence length="64" mass="7433">GQKVETAWYYYRENQEIASIADVERKETREMQTDQNEVVRTARNRQGWSFAGTVANGQQADHVD</sequence>
<reference evidence="1" key="2">
    <citation type="submission" date="2025-08" db="UniProtKB">
        <authorList>
            <consortium name="RefSeq"/>
        </authorList>
    </citation>
    <scope>IDENTIFICATION</scope>
</reference>